<organism evidence="3 4">
    <name type="scientific">Enterocloster clostridioformis</name>
    <dbReference type="NCBI Taxonomy" id="1531"/>
    <lineage>
        <taxon>Bacteria</taxon>
        <taxon>Bacillati</taxon>
        <taxon>Bacillota</taxon>
        <taxon>Clostridia</taxon>
        <taxon>Lachnospirales</taxon>
        <taxon>Lachnospiraceae</taxon>
        <taxon>Enterocloster</taxon>
    </lineage>
</organism>
<sequence>MYDRKMIDDYEEKNDDKTMFDTNMSTPIDIKSTAENEAKNIEGLPTLSTSSQDEIIFSDIKQYSESPFSYIETNEVNVQLNTGNLQYQTTDFVLPGRDGFDVIIARRYDSGCANLEDMNPDVNSKNKLKTGTKDNTFYTATYGLGHGWSFVLPSIETVPYLVCYYLVTPGFPLVGRHDYDYVLHLEDGRNIKISRDLDKFTDYTLKDITISKKTGTIQHPHSNTTRQYDFIVEYKNGNRDYFKQVRGTGSKPQPTFSLVARQDRFGNVISYDLKGEDGMVIVDTWGRTINLIRTNSGLVWKLPEDASGNACEFSYQINHTDSHKLTSIIDPVGRKTEYNYYSPDTYSGLMCYASERAAGNDPGTLPRRYLLLKDITYPNKASTQFTYGRQLQINNHAEGYITYYVLTMKKEKADGLEHNRREYSYILDTGAKYSHGYYIEYADVKSHNDILEKHQFDNEGKLLNKETRHQNALISKSTCQYNDRLLVSATEQSFDRNNVSNFLEKKTSWKYSTDQKANIIQTNEIYPSEPSYNQEINTIYGDYSTILETTRKNGTNLIREVFELHAGLGNRVIKHHRIYENGVLKEKTGYDYNDLNNPYRITNEKRYFLTDSGNLEQSGEYAETIYSYGSPFTHQPVSKEQIGITDADGNPCSSIRENYQYDNWGRLILRKDARNQISTISYDSIGRVVAETLPSINGQQAIKEIYYNDRLNFITQTDANHNKKRIQYTSFGQVKQISLVVSNEPAPGDVVLQDFKYNTWGELIEVITYDGNGTTANNIRKTEIYTYDTLGRVLSRSISQIGYEERYEYQDIFTNPADGRKYHREIKKVIGDASAPDIVTEYYKDQKGLLRKELLAGEHLFTYEYDNSGNKIRKTNAENKAERWEYDYAGRVITSIRSDSKQETITRTQYDALGNKRFQWDEAGVRTELQYDKARRLIRITAPLDHRSQITKYYYDGTGNIIWKKTAQYTGWQETQHVYDSRNRLTESYQYLSSTNWVRTTFLYNTMDQVVLRRSGDNPSGNGRDVTTYAYDRFGNITAMTDARGCTEYYEYDKTGRLLKKIDRNKTQTTYHHDATNRLIKETVQKNTSNGVIVSEREYAYCKNGKLIWNISRESIGASCIIQI</sequence>
<evidence type="ECO:0000313" key="3">
    <source>
        <dbReference type="EMBL" id="SEU22313.1"/>
    </source>
</evidence>
<comment type="caution">
    <text evidence="3">The sequence shown here is derived from an EMBL/GenBank/DDBJ whole genome shotgun (WGS) entry which is preliminary data.</text>
</comment>
<protein>
    <submittedName>
        <fullName evidence="3">YD repeat-containing protein</fullName>
    </submittedName>
</protein>
<evidence type="ECO:0000313" key="4">
    <source>
        <dbReference type="Proteomes" id="UP000182121"/>
    </source>
</evidence>
<gene>
    <name evidence="3" type="ORF">SAMN05216521_11272</name>
</gene>
<dbReference type="RefSeq" id="WP_074664580.1">
    <property type="nucleotide sequence ID" value="NZ_FOJH01000120.1"/>
</dbReference>
<dbReference type="Pfam" id="PF25023">
    <property type="entry name" value="TEN_YD-shell"/>
    <property type="match status" value="1"/>
</dbReference>
<reference evidence="3 4" key="1">
    <citation type="submission" date="2016-10" db="EMBL/GenBank/DDBJ databases">
        <authorList>
            <person name="Varghese N."/>
            <person name="Submissions S."/>
        </authorList>
    </citation>
    <scope>NUCLEOTIDE SEQUENCE [LARGE SCALE GENOMIC DNA]</scope>
    <source>
        <strain evidence="3 4">NLAE-zl-C196</strain>
    </source>
</reference>
<dbReference type="EMBL" id="FOIO01000127">
    <property type="protein sequence ID" value="SEU22313.1"/>
    <property type="molecule type" value="Genomic_DNA"/>
</dbReference>
<dbReference type="PANTHER" id="PTHR32305">
    <property type="match status" value="1"/>
</dbReference>
<evidence type="ECO:0000259" key="2">
    <source>
        <dbReference type="Pfam" id="PF25023"/>
    </source>
</evidence>
<dbReference type="PANTHER" id="PTHR32305:SF15">
    <property type="entry name" value="PROTEIN RHSA-RELATED"/>
    <property type="match status" value="1"/>
</dbReference>
<dbReference type="NCBIfam" id="TIGR01643">
    <property type="entry name" value="YD_repeat_2x"/>
    <property type="match status" value="3"/>
</dbReference>
<dbReference type="InterPro" id="IPR050708">
    <property type="entry name" value="T6SS_VgrG/RHS"/>
</dbReference>
<dbReference type="Proteomes" id="UP000182121">
    <property type="component" value="Unassembled WGS sequence"/>
</dbReference>
<name>A0A1I0KEY7_9FIRM</name>
<dbReference type="AlphaFoldDB" id="A0A1I0KEY7"/>
<accession>A0A1I0KEY7</accession>
<dbReference type="Gene3D" id="2.180.10.10">
    <property type="entry name" value="RHS repeat-associated core"/>
    <property type="match status" value="2"/>
</dbReference>
<proteinExistence type="predicted"/>
<dbReference type="InterPro" id="IPR056823">
    <property type="entry name" value="TEN-like_YD-shell"/>
</dbReference>
<dbReference type="InterPro" id="IPR006530">
    <property type="entry name" value="YD"/>
</dbReference>
<evidence type="ECO:0000256" key="1">
    <source>
        <dbReference type="ARBA" id="ARBA00022737"/>
    </source>
</evidence>
<keyword evidence="1" id="KW-0677">Repeat</keyword>
<feature type="domain" description="Teneurin-like YD-shell" evidence="2">
    <location>
        <begin position="974"/>
        <end position="1111"/>
    </location>
</feature>